<dbReference type="OrthoDB" id="3636394at2759"/>
<gene>
    <name evidence="2" type="ORF">VSDG_09752</name>
</gene>
<evidence type="ECO:0000256" key="1">
    <source>
        <dbReference type="SAM" id="MobiDB-lite"/>
    </source>
</evidence>
<evidence type="ECO:0000313" key="3">
    <source>
        <dbReference type="Proteomes" id="UP000284375"/>
    </source>
</evidence>
<organism evidence="2 3">
    <name type="scientific">Cytospora chrysosperma</name>
    <name type="common">Cytospora canker fungus</name>
    <name type="synonym">Sphaeria chrysosperma</name>
    <dbReference type="NCBI Taxonomy" id="252740"/>
    <lineage>
        <taxon>Eukaryota</taxon>
        <taxon>Fungi</taxon>
        <taxon>Dikarya</taxon>
        <taxon>Ascomycota</taxon>
        <taxon>Pezizomycotina</taxon>
        <taxon>Sordariomycetes</taxon>
        <taxon>Sordariomycetidae</taxon>
        <taxon>Diaporthales</taxon>
        <taxon>Cytosporaceae</taxon>
        <taxon>Cytospora</taxon>
    </lineage>
</organism>
<feature type="compositionally biased region" description="Low complexity" evidence="1">
    <location>
        <begin position="106"/>
        <end position="121"/>
    </location>
</feature>
<keyword evidence="3" id="KW-1185">Reference proteome</keyword>
<dbReference type="EMBL" id="LJZO01000077">
    <property type="protein sequence ID" value="ROV87715.1"/>
    <property type="molecule type" value="Genomic_DNA"/>
</dbReference>
<dbReference type="Proteomes" id="UP000284375">
    <property type="component" value="Unassembled WGS sequence"/>
</dbReference>
<dbReference type="AlphaFoldDB" id="A0A423V9Y8"/>
<dbReference type="PANTHER" id="PTHR12652:SF23">
    <property type="entry name" value="MICROBODY (PEROXISOME) PROLIFERATION PROTEIN PEROXIN 11B (EUROFUNG)"/>
    <property type="match status" value="1"/>
</dbReference>
<evidence type="ECO:0000313" key="2">
    <source>
        <dbReference type="EMBL" id="ROV87715.1"/>
    </source>
</evidence>
<proteinExistence type="predicted"/>
<feature type="compositionally biased region" description="Low complexity" evidence="1">
    <location>
        <begin position="139"/>
        <end position="148"/>
    </location>
</feature>
<sequence>MAPSTLDQFIRFGTDAAGIERILRMVQAFLAVVMSQPVLTHNLAMLVALGNRHVWEEPRVLHAGVLSDLIRQLATSRRFFRMFRFLECFRAANTLYASLYSGSPAQASTPPASSPSPAAGPDTVQEGDHDPSPSPPAPAAATTTHPTSKAGPSPDANPHPQPHQHQHQQQPTAEAWLAIFARAFNGMYLLLEALTLVDALGFPLWGPRWAATLHVEGQRFWLFALACGAAGGMAATARLLCCAPPLPAVPGDWACYGGRGGGGGGGEEEVSKDVAAAGGGGRAAAMADWEVERERLRRVMWPRREQRRIWRADIRGKWWGLVRRCVADSLDMAAPASVVGWVRIDPGTVGAVQVVTTYLTGMEIWESSVAFIQAVVPTPRFSPWAAHHLLTSVWSPRASSSASSMSIMRYSTFLARRPSMPGSSACAYRSHQSSTPMWLYSVGSVRMAQSKLSLSSPLSCRHSSRMPTCPYRDATLHTCSSCPNVKPDASHHRIASGRPYCAAARIDLPGLSSISAGFWRYASRHHSSTWMWPLADACSSAAAVYFRGSPDRRHHSRTCT</sequence>
<dbReference type="PANTHER" id="PTHR12652">
    <property type="entry name" value="PEROXISOMAL BIOGENESIS FACTOR 11"/>
    <property type="match status" value="1"/>
</dbReference>
<comment type="caution">
    <text evidence="2">The sequence shown here is derived from an EMBL/GenBank/DDBJ whole genome shotgun (WGS) entry which is preliminary data.</text>
</comment>
<reference evidence="2 3" key="1">
    <citation type="submission" date="2015-09" db="EMBL/GenBank/DDBJ databases">
        <title>Host preference determinants of Valsa canker pathogens revealed by comparative genomics.</title>
        <authorList>
            <person name="Yin Z."/>
            <person name="Huang L."/>
        </authorList>
    </citation>
    <scope>NUCLEOTIDE SEQUENCE [LARGE SCALE GENOMIC DNA]</scope>
    <source>
        <strain evidence="2 3">YSFL</strain>
    </source>
</reference>
<protein>
    <submittedName>
        <fullName evidence="2">Uncharacterized protein</fullName>
    </submittedName>
</protein>
<dbReference type="GO" id="GO:0016559">
    <property type="term" value="P:peroxisome fission"/>
    <property type="evidence" value="ECO:0007669"/>
    <property type="project" value="TreeGrafter"/>
</dbReference>
<dbReference type="GO" id="GO:0005778">
    <property type="term" value="C:peroxisomal membrane"/>
    <property type="evidence" value="ECO:0007669"/>
    <property type="project" value="TreeGrafter"/>
</dbReference>
<accession>A0A423V9Y8</accession>
<feature type="region of interest" description="Disordered" evidence="1">
    <location>
        <begin position="106"/>
        <end position="171"/>
    </location>
</feature>
<name>A0A423V9Y8_CYTCH</name>